<dbReference type="PANTHER" id="PTHR43767">
    <property type="entry name" value="LONG-CHAIN-FATTY-ACID--COA LIGASE"/>
    <property type="match status" value="1"/>
</dbReference>
<dbReference type="PANTHER" id="PTHR43767:SF11">
    <property type="entry name" value="MEDIUM-CHAIN-FATTY-ACID--COA LIGASE"/>
    <property type="match status" value="1"/>
</dbReference>
<accession>A0A1H1KF58</accession>
<dbReference type="Gene3D" id="3.30.300.30">
    <property type="match status" value="1"/>
</dbReference>
<protein>
    <submittedName>
        <fullName evidence="3">Fatty-acyl-CoA synthase</fullName>
    </submittedName>
</protein>
<feature type="domain" description="AMP-dependent synthetase/ligase" evidence="1">
    <location>
        <begin position="34"/>
        <end position="410"/>
    </location>
</feature>
<proteinExistence type="predicted"/>
<dbReference type="NCBIfam" id="NF004837">
    <property type="entry name" value="PRK06187.1"/>
    <property type="match status" value="1"/>
</dbReference>
<dbReference type="AlphaFoldDB" id="A0A1H1KF58"/>
<dbReference type="InterPro" id="IPR045851">
    <property type="entry name" value="AMP-bd_C_sf"/>
</dbReference>
<evidence type="ECO:0000259" key="1">
    <source>
        <dbReference type="Pfam" id="PF00501"/>
    </source>
</evidence>
<dbReference type="STRING" id="157910.SAMN05445850_7479"/>
<dbReference type="Gene3D" id="3.40.50.12780">
    <property type="entry name" value="N-terminal domain of ligase-like"/>
    <property type="match status" value="1"/>
</dbReference>
<keyword evidence="4" id="KW-1185">Reference proteome</keyword>
<organism evidence="3 4">
    <name type="scientific">Paraburkholderia tuberum</name>
    <dbReference type="NCBI Taxonomy" id="157910"/>
    <lineage>
        <taxon>Bacteria</taxon>
        <taxon>Pseudomonadati</taxon>
        <taxon>Pseudomonadota</taxon>
        <taxon>Betaproteobacteria</taxon>
        <taxon>Burkholderiales</taxon>
        <taxon>Burkholderiaceae</taxon>
        <taxon>Paraburkholderia</taxon>
    </lineage>
</organism>
<dbReference type="InterPro" id="IPR050237">
    <property type="entry name" value="ATP-dep_AMP-bd_enzyme"/>
</dbReference>
<sequence>MNRQTVQEQAMDTKVSAYAYPLLIKQLLHTPLAHAPEQEIVYLGKRRLTYSILPERIARLANGLSGLGVEHGSTVAIMDWDSHRYLECYFAVPMMGAILQTVNVRLSQAEILYTINHAGAEVLLVHTDFLPTIEAIKEQFETAHTIVLIDDDGAQCTPTIRFSTEYEAMLAASSPRFDFPDFDENTRATTFYTTGTTGLPKGVYFTHRQLVVHTLSMMAALASPVSGQRFHRGDVYMPLTPMFHVHAWGMPYVATMLGVKQVYPGRYMPDRLLELIRDENVTFSHCVGTILHMLLSSSLSRDIDLSHWKVVIGGGALPHGLARAALERGIDIFAGYGMSETCPALSLAQLKPTDATRDSAEQLRLRCTTGLPLPLVELRVVDEQMRDMPHDGKAAGEIVVRAPWLTQGYLKNEAASAQLWAGGYLHTQDIASIGTDGYLQITDRLKDVIKSGGEWVSSLEIESLISQHPGVAEVAVIGVQDTKWGERPVALIVLAEDHTPPVTEEEITRHVLMFSDKGVISRYAVPQIVKFVDSLEKTSVGKINKKRLREQFPQSITGR</sequence>
<dbReference type="Pfam" id="PF00501">
    <property type="entry name" value="AMP-binding"/>
    <property type="match status" value="1"/>
</dbReference>
<evidence type="ECO:0000313" key="4">
    <source>
        <dbReference type="Proteomes" id="UP000199365"/>
    </source>
</evidence>
<name>A0A1H1KF58_9BURK</name>
<feature type="domain" description="AMP-binding enzyme C-terminal" evidence="2">
    <location>
        <begin position="460"/>
        <end position="542"/>
    </location>
</feature>
<gene>
    <name evidence="3" type="ORF">SAMN05445850_7479</name>
</gene>
<dbReference type="SUPFAM" id="SSF56801">
    <property type="entry name" value="Acetyl-CoA synthetase-like"/>
    <property type="match status" value="1"/>
</dbReference>
<dbReference type="EMBL" id="FNKX01000004">
    <property type="protein sequence ID" value="SDR60978.1"/>
    <property type="molecule type" value="Genomic_DNA"/>
</dbReference>
<evidence type="ECO:0000259" key="2">
    <source>
        <dbReference type="Pfam" id="PF13193"/>
    </source>
</evidence>
<dbReference type="Pfam" id="PF13193">
    <property type="entry name" value="AMP-binding_C"/>
    <property type="match status" value="1"/>
</dbReference>
<evidence type="ECO:0000313" key="3">
    <source>
        <dbReference type="EMBL" id="SDR60978.1"/>
    </source>
</evidence>
<dbReference type="GO" id="GO:0016877">
    <property type="term" value="F:ligase activity, forming carbon-sulfur bonds"/>
    <property type="evidence" value="ECO:0007669"/>
    <property type="project" value="UniProtKB-ARBA"/>
</dbReference>
<dbReference type="InterPro" id="IPR025110">
    <property type="entry name" value="AMP-bd_C"/>
</dbReference>
<dbReference type="Proteomes" id="UP000199365">
    <property type="component" value="Unassembled WGS sequence"/>
</dbReference>
<dbReference type="InterPro" id="IPR000873">
    <property type="entry name" value="AMP-dep_synth/lig_dom"/>
</dbReference>
<dbReference type="InterPro" id="IPR042099">
    <property type="entry name" value="ANL_N_sf"/>
</dbReference>
<reference evidence="4" key="1">
    <citation type="submission" date="2016-10" db="EMBL/GenBank/DDBJ databases">
        <authorList>
            <person name="Varghese N."/>
            <person name="Submissions S."/>
        </authorList>
    </citation>
    <scope>NUCLEOTIDE SEQUENCE [LARGE SCALE GENOMIC DNA]</scope>
    <source>
        <strain evidence="4">DUS833</strain>
    </source>
</reference>